<dbReference type="InterPro" id="IPR050090">
    <property type="entry name" value="Tyrosine_recombinase_XerCD"/>
</dbReference>
<feature type="domain" description="Tyr recombinase" evidence="7">
    <location>
        <begin position="338"/>
        <end position="522"/>
    </location>
</feature>
<organism evidence="9 10">
    <name type="scientific">Salmonella enterica I</name>
    <dbReference type="NCBI Taxonomy" id="59201"/>
    <lineage>
        <taxon>Bacteria</taxon>
        <taxon>Pseudomonadati</taxon>
        <taxon>Pseudomonadota</taxon>
        <taxon>Gammaproteobacteria</taxon>
        <taxon>Enterobacterales</taxon>
        <taxon>Enterobacteriaceae</taxon>
        <taxon>Salmonella</taxon>
    </lineage>
</organism>
<dbReference type="InterPro" id="IPR011010">
    <property type="entry name" value="DNA_brk_join_enz"/>
</dbReference>
<dbReference type="GO" id="GO:0015074">
    <property type="term" value="P:DNA integration"/>
    <property type="evidence" value="ECO:0007669"/>
    <property type="project" value="UniProtKB-KW"/>
</dbReference>
<gene>
    <name evidence="9" type="primary">recE_1</name>
    <name evidence="9" type="ORF">NCTC6754_05357</name>
</gene>
<dbReference type="EC" id="3.1.11.-" evidence="9"/>
<evidence type="ECO:0000313" key="9">
    <source>
        <dbReference type="EMBL" id="VEB58326.1"/>
    </source>
</evidence>
<feature type="compositionally biased region" description="Basic and acidic residues" evidence="6">
    <location>
        <begin position="22"/>
        <end position="38"/>
    </location>
</feature>
<dbReference type="Gene3D" id="1.10.150.130">
    <property type="match status" value="1"/>
</dbReference>
<reference evidence="9 10" key="1">
    <citation type="submission" date="2018-12" db="EMBL/GenBank/DDBJ databases">
        <authorList>
            <consortium name="Pathogen Informatics"/>
        </authorList>
    </citation>
    <scope>NUCLEOTIDE SEQUENCE [LARGE SCALE GENOMIC DNA]</scope>
    <source>
        <strain evidence="9 10">NCTC6754</strain>
    </source>
</reference>
<dbReference type="Proteomes" id="UP000269208">
    <property type="component" value="Chromosome"/>
</dbReference>
<keyword evidence="2" id="KW-0229">DNA integration</keyword>
<dbReference type="GO" id="GO:0016787">
    <property type="term" value="F:hydrolase activity"/>
    <property type="evidence" value="ECO:0007669"/>
    <property type="project" value="UniProtKB-KW"/>
</dbReference>
<dbReference type="GO" id="GO:0003677">
    <property type="term" value="F:DNA binding"/>
    <property type="evidence" value="ECO:0007669"/>
    <property type="project" value="UniProtKB-UniRule"/>
</dbReference>
<evidence type="ECO:0000259" key="8">
    <source>
        <dbReference type="PROSITE" id="PS51900"/>
    </source>
</evidence>
<dbReference type="SUPFAM" id="SSF56349">
    <property type="entry name" value="DNA breaking-rejoining enzymes"/>
    <property type="match status" value="1"/>
</dbReference>
<evidence type="ECO:0000313" key="10">
    <source>
        <dbReference type="Proteomes" id="UP000269208"/>
    </source>
</evidence>
<proteinExistence type="inferred from homology"/>
<keyword evidence="3 5" id="KW-0238">DNA-binding</keyword>
<keyword evidence="9" id="KW-0378">Hydrolase</keyword>
<dbReference type="InterPro" id="IPR010998">
    <property type="entry name" value="Integrase_recombinase_N"/>
</dbReference>
<sequence length="522" mass="58901">MPDNTPTTHEENAARLSQAGKCLRDIEAGRFQCDEEKQQPTGELADEPATPEAVEQDTTEHHPDPQPLENEPPVSQTEAGYQKIRAELHEARKNIPPKNPVDVGKQLAAARGEYVEDISDPNDPRWVHNNYSASNQGEKRRSGAGGKTTSSRAGGCHQKRGRDFRCISAIPAPLKPDRKNGSQNRKRWRNAEREQPAGNGWRYRTGNYNGRWIRYNFIAQNHTPVALIEKLKGTDSFTVSAWIDRYEVLLQRRNLSVNTYKIRSNQLATVREKMGEIILAEVTTRHIAKFLESWITEGKNTMAGAMRSVLSDMFREAIVEGHIVKNPVEATRIPEIKVARERLQLETYNATRAAAEHMPAWFPLAMDLALVTGQRREDIVNMKFSDVFDNRLYVTQIKTGMKIAIPLSLTLRATGLRLGTVIDRCRLVSRTDFMISAGIRKNSPTGNIHPDGLTKTFVKARKASGVNFSNNPPTFHEIRSLAGRLYKNEHGEVFAQKLLGHTSENTTKLYLDERDNKAYVML</sequence>
<dbReference type="PANTHER" id="PTHR30349">
    <property type="entry name" value="PHAGE INTEGRASE-RELATED"/>
    <property type="match status" value="1"/>
</dbReference>
<evidence type="ECO:0000259" key="7">
    <source>
        <dbReference type="PROSITE" id="PS51898"/>
    </source>
</evidence>
<evidence type="ECO:0000256" key="4">
    <source>
        <dbReference type="ARBA" id="ARBA00023172"/>
    </source>
</evidence>
<dbReference type="Pfam" id="PF00589">
    <property type="entry name" value="Phage_integrase"/>
    <property type="match status" value="1"/>
</dbReference>
<dbReference type="PROSITE" id="PS51898">
    <property type="entry name" value="TYR_RECOMBINASE"/>
    <property type="match status" value="1"/>
</dbReference>
<feature type="compositionally biased region" description="Basic and acidic residues" evidence="6">
    <location>
        <begin position="84"/>
        <end position="93"/>
    </location>
</feature>
<feature type="domain" description="Core-binding (CB)" evidence="8">
    <location>
        <begin position="233"/>
        <end position="318"/>
    </location>
</feature>
<dbReference type="EMBL" id="LR134190">
    <property type="protein sequence ID" value="VEB58326.1"/>
    <property type="molecule type" value="Genomic_DNA"/>
</dbReference>
<dbReference type="GO" id="GO:0006310">
    <property type="term" value="P:DNA recombination"/>
    <property type="evidence" value="ECO:0007669"/>
    <property type="project" value="UniProtKB-KW"/>
</dbReference>
<dbReference type="PROSITE" id="PS51900">
    <property type="entry name" value="CB"/>
    <property type="match status" value="1"/>
</dbReference>
<dbReference type="PANTHER" id="PTHR30349:SF64">
    <property type="entry name" value="PROPHAGE INTEGRASE INTD-RELATED"/>
    <property type="match status" value="1"/>
</dbReference>
<evidence type="ECO:0000256" key="5">
    <source>
        <dbReference type="PROSITE-ProRule" id="PRU01248"/>
    </source>
</evidence>
<dbReference type="InterPro" id="IPR013762">
    <property type="entry name" value="Integrase-like_cat_sf"/>
</dbReference>
<name>A0A447U1P2_SALET</name>
<dbReference type="Gene3D" id="1.10.443.10">
    <property type="entry name" value="Intergrase catalytic core"/>
    <property type="match status" value="1"/>
</dbReference>
<dbReference type="Pfam" id="PF22022">
    <property type="entry name" value="Phage_int_M"/>
    <property type="match status" value="1"/>
</dbReference>
<feature type="region of interest" description="Disordered" evidence="6">
    <location>
        <begin position="1"/>
        <end position="101"/>
    </location>
</feature>
<dbReference type="InterPro" id="IPR044068">
    <property type="entry name" value="CB"/>
</dbReference>
<protein>
    <submittedName>
        <fullName evidence="9">Phage integrase</fullName>
        <ecNumber evidence="9">3.1.11.-</ecNumber>
    </submittedName>
</protein>
<comment type="similarity">
    <text evidence="1">Belongs to the 'phage' integrase family.</text>
</comment>
<dbReference type="InterPro" id="IPR053876">
    <property type="entry name" value="Phage_int_M"/>
</dbReference>
<dbReference type="InterPro" id="IPR002104">
    <property type="entry name" value="Integrase_catalytic"/>
</dbReference>
<evidence type="ECO:0000256" key="3">
    <source>
        <dbReference type="ARBA" id="ARBA00023125"/>
    </source>
</evidence>
<evidence type="ECO:0000256" key="2">
    <source>
        <dbReference type="ARBA" id="ARBA00022908"/>
    </source>
</evidence>
<evidence type="ECO:0000256" key="1">
    <source>
        <dbReference type="ARBA" id="ARBA00008857"/>
    </source>
</evidence>
<dbReference type="AlphaFoldDB" id="A0A447U1P2"/>
<accession>A0A447U1P2</accession>
<evidence type="ECO:0000256" key="6">
    <source>
        <dbReference type="SAM" id="MobiDB-lite"/>
    </source>
</evidence>
<keyword evidence="4" id="KW-0233">DNA recombination</keyword>
<feature type="region of interest" description="Disordered" evidence="6">
    <location>
        <begin position="118"/>
        <end position="199"/>
    </location>
</feature>